<dbReference type="RefSeq" id="WP_271997549.1">
    <property type="nucleotide sequence ID" value="NZ_JAQNDN010000004.1"/>
</dbReference>
<sequence>MRCRICRDAGLVFALSLACGTPEVLPHEPVPDSEEQCEIDEPTFITGRPADWTSGGQAWPGLQVWPAVGRLQVTWSSPDGPVFTYTHLCGGAVVRLNPPELGIDRLAATIDRADLMVYGIDWDEDVLYLLDRADTPGVDPPKLVASIPHEADVHGFSRGLVLVSDGESGTTAEAAGVGARRAVVQVYDAAREEVVQVDDQAIKLDLLRDETDAHAIVLLRDDGRLSRYDLATGVGETLAEGVRTYQLSPGQRYLVWQEIADGGVESAHLREVESGAEVHLTDNEFAAWEVGLVSSQLVGDWLWTGDERFVGLRTPEGALVRVYDTATAEPVEVPEHTVARRGIAGDYYVRLGTMEAPREALWTPATGDVLVWFEGKPEGFLMLRRADDVVEYTIQNMFSEEMQLWAVDRATGATTLKVARLGDAFSVLSDGRLMTSFARFYGPYAEPYQIAVIDPDTDTTTIVVDNVVNSAMAGEQTIYYVDADAPEDGVWAVPFPAKAG</sequence>
<comment type="caution">
    <text evidence="1">The sequence shown here is derived from an EMBL/GenBank/DDBJ whole genome shotgun (WGS) entry which is preliminary data.</text>
</comment>
<dbReference type="EMBL" id="JAQNDN010000004">
    <property type="protein sequence ID" value="MDC0668430.1"/>
    <property type="molecule type" value="Genomic_DNA"/>
</dbReference>
<dbReference type="SUPFAM" id="SSF50969">
    <property type="entry name" value="YVTN repeat-like/Quinoprotein amine dehydrogenase"/>
    <property type="match status" value="1"/>
</dbReference>
<keyword evidence="2" id="KW-1185">Reference proteome</keyword>
<evidence type="ECO:0000313" key="1">
    <source>
        <dbReference type="EMBL" id="MDC0668430.1"/>
    </source>
</evidence>
<dbReference type="Proteomes" id="UP001217838">
    <property type="component" value="Unassembled WGS sequence"/>
</dbReference>
<name>A0ABT5B2W3_9BACT</name>
<protein>
    <submittedName>
        <fullName evidence="1">Uncharacterized protein</fullName>
    </submittedName>
</protein>
<dbReference type="SUPFAM" id="SSF82171">
    <property type="entry name" value="DPP6 N-terminal domain-like"/>
    <property type="match status" value="1"/>
</dbReference>
<gene>
    <name evidence="1" type="ORF">POL58_11810</name>
</gene>
<evidence type="ECO:0000313" key="2">
    <source>
        <dbReference type="Proteomes" id="UP001217838"/>
    </source>
</evidence>
<accession>A0ABT5B2W3</accession>
<dbReference type="InterPro" id="IPR011044">
    <property type="entry name" value="Quino_amine_DH_bsu"/>
</dbReference>
<reference evidence="1 2" key="1">
    <citation type="submission" date="2022-11" db="EMBL/GenBank/DDBJ databases">
        <title>Minimal conservation of predation-associated metabolite biosynthetic gene clusters underscores biosynthetic potential of Myxococcota including descriptions for ten novel species: Archangium lansinium sp. nov., Myxococcus landrumus sp. nov., Nannocystis bai.</title>
        <authorList>
            <person name="Ahearne A."/>
            <person name="Stevens C."/>
            <person name="Dowd S."/>
        </authorList>
    </citation>
    <scope>NUCLEOTIDE SEQUENCE [LARGE SCALE GENOMIC DNA]</scope>
    <source>
        <strain evidence="1 2">NCELM</strain>
    </source>
</reference>
<proteinExistence type="predicted"/>
<organism evidence="1 2">
    <name type="scientific">Nannocystis radixulma</name>
    <dbReference type="NCBI Taxonomy" id="2995305"/>
    <lineage>
        <taxon>Bacteria</taxon>
        <taxon>Pseudomonadati</taxon>
        <taxon>Myxococcota</taxon>
        <taxon>Polyangia</taxon>
        <taxon>Nannocystales</taxon>
        <taxon>Nannocystaceae</taxon>
        <taxon>Nannocystis</taxon>
    </lineage>
</organism>
<dbReference type="PROSITE" id="PS51257">
    <property type="entry name" value="PROKAR_LIPOPROTEIN"/>
    <property type="match status" value="1"/>
</dbReference>